<evidence type="ECO:0000313" key="8">
    <source>
        <dbReference type="EMBL" id="KAG7348077.1"/>
    </source>
</evidence>
<dbReference type="GO" id="GO:0017150">
    <property type="term" value="F:tRNA dihydrouridine synthase activity"/>
    <property type="evidence" value="ECO:0007669"/>
    <property type="project" value="InterPro"/>
</dbReference>
<evidence type="ECO:0000256" key="4">
    <source>
        <dbReference type="ARBA" id="ARBA00022857"/>
    </source>
</evidence>
<keyword evidence="2" id="KW-0285">Flavoprotein</keyword>
<keyword evidence="3" id="KW-0288">FMN</keyword>
<keyword evidence="9" id="KW-1185">Reference proteome</keyword>
<sequence>MAAEQSRRLLMFAITAWAFLPVRLSPKFVSWGVRALSTPSVRRSPSSTDSLNEVFRSKIQGQLILAPLTRGGNLPFRRLCSDFGMEVSYSEMVYSRFLVKGDRREATRMRRPGNEKFFGVQIATNQVDEGVEAMKMAYESGANFVDLNCGCPIYEATRRGLGSSLLRSPKKLEHLVQGMIEESGNQIPLSVKIRLGCSEDSINVREVVDRLRNVGAAAVTIHARTARQGYRRPADWNMIQQVVEDGKAQGSAVPIIGNGDIMTHYEATRRMEESGVDACMVGRGALIKPWIFQEFKDGLEWEPSLADRIEIYYKLTSYMKDYFGDDDMGRKKMSYFLPWHFSFFNRYQSYPESSFKEESLTSPLIHRRIELADDASPLEILFHHGSDDAHARIADTLWSSLSSADAIQQLQKFAKSTDFQEIRERIEIEDDNEKDDTTELANIPEGSKKTHWKGRKSRERRGPKPHRTPEEIAAIRAERAAKKARLEAEQKVLADSP</sequence>
<dbReference type="GO" id="GO:0003723">
    <property type="term" value="F:RNA binding"/>
    <property type="evidence" value="ECO:0007669"/>
    <property type="project" value="TreeGrafter"/>
</dbReference>
<evidence type="ECO:0000259" key="7">
    <source>
        <dbReference type="Pfam" id="PF01207"/>
    </source>
</evidence>
<dbReference type="AlphaFoldDB" id="A0A9K3KQK0"/>
<evidence type="ECO:0000313" key="9">
    <source>
        <dbReference type="Proteomes" id="UP000693970"/>
    </source>
</evidence>
<feature type="compositionally biased region" description="Basic residues" evidence="6">
    <location>
        <begin position="449"/>
        <end position="466"/>
    </location>
</feature>
<name>A0A9K3KQK0_9STRA</name>
<dbReference type="EMBL" id="JAGRRH010000020">
    <property type="protein sequence ID" value="KAG7348077.1"/>
    <property type="molecule type" value="Genomic_DNA"/>
</dbReference>
<keyword evidence="5" id="KW-0560">Oxidoreductase</keyword>
<dbReference type="GO" id="GO:0050660">
    <property type="term" value="F:flavin adenine dinucleotide binding"/>
    <property type="evidence" value="ECO:0007669"/>
    <property type="project" value="InterPro"/>
</dbReference>
<reference evidence="8" key="2">
    <citation type="submission" date="2021-04" db="EMBL/GenBank/DDBJ databases">
        <authorList>
            <person name="Podell S."/>
        </authorList>
    </citation>
    <scope>NUCLEOTIDE SEQUENCE</scope>
    <source>
        <strain evidence="8">Hildebrandi</strain>
    </source>
</reference>
<protein>
    <submittedName>
        <fullName evidence="8">tRNA-dihydrouridine synthase B</fullName>
    </submittedName>
</protein>
<evidence type="ECO:0000256" key="2">
    <source>
        <dbReference type="ARBA" id="ARBA00022630"/>
    </source>
</evidence>
<feature type="domain" description="DUS-like FMN-binding" evidence="7">
    <location>
        <begin position="65"/>
        <end position="348"/>
    </location>
</feature>
<feature type="region of interest" description="Disordered" evidence="6">
    <location>
        <begin position="430"/>
        <end position="470"/>
    </location>
</feature>
<dbReference type="CDD" id="cd02801">
    <property type="entry name" value="DUS_like_FMN"/>
    <property type="match status" value="1"/>
</dbReference>
<comment type="caution">
    <text evidence="8">The sequence shown here is derived from an EMBL/GenBank/DDBJ whole genome shotgun (WGS) entry which is preliminary data.</text>
</comment>
<proteinExistence type="predicted"/>
<evidence type="ECO:0000256" key="3">
    <source>
        <dbReference type="ARBA" id="ARBA00022643"/>
    </source>
</evidence>
<accession>A0A9K3KQK0</accession>
<dbReference type="Pfam" id="PF01207">
    <property type="entry name" value="Dus"/>
    <property type="match status" value="1"/>
</dbReference>
<dbReference type="InterPro" id="IPR035587">
    <property type="entry name" value="DUS-like_FMN-bd"/>
</dbReference>
<evidence type="ECO:0000256" key="6">
    <source>
        <dbReference type="SAM" id="MobiDB-lite"/>
    </source>
</evidence>
<dbReference type="Proteomes" id="UP000693970">
    <property type="component" value="Unassembled WGS sequence"/>
</dbReference>
<dbReference type="OrthoDB" id="259935at2759"/>
<gene>
    <name evidence="8" type="ORF">IV203_016782</name>
</gene>
<evidence type="ECO:0000256" key="1">
    <source>
        <dbReference type="ARBA" id="ARBA00001917"/>
    </source>
</evidence>
<evidence type="ECO:0000256" key="5">
    <source>
        <dbReference type="ARBA" id="ARBA00023002"/>
    </source>
</evidence>
<reference evidence="8" key="1">
    <citation type="journal article" date="2021" name="Sci. Rep.">
        <title>Diploid genomic architecture of Nitzschia inconspicua, an elite biomass production diatom.</title>
        <authorList>
            <person name="Oliver A."/>
            <person name="Podell S."/>
            <person name="Pinowska A."/>
            <person name="Traller J.C."/>
            <person name="Smith S.R."/>
            <person name="McClure R."/>
            <person name="Beliaev A."/>
            <person name="Bohutskyi P."/>
            <person name="Hill E.A."/>
            <person name="Rabines A."/>
            <person name="Zheng H."/>
            <person name="Allen L.Z."/>
            <person name="Kuo A."/>
            <person name="Grigoriev I.V."/>
            <person name="Allen A.E."/>
            <person name="Hazlebeck D."/>
            <person name="Allen E.E."/>
        </authorList>
    </citation>
    <scope>NUCLEOTIDE SEQUENCE</scope>
    <source>
        <strain evidence="8">Hildebrandi</strain>
    </source>
</reference>
<dbReference type="InterPro" id="IPR018517">
    <property type="entry name" value="tRNA_hU_synthase_CS"/>
</dbReference>
<dbReference type="PANTHER" id="PTHR45846:SF1">
    <property type="entry name" value="TRNA-DIHYDROURIDINE(47) SYNTHASE [NAD(P)(+)]-LIKE"/>
    <property type="match status" value="1"/>
</dbReference>
<dbReference type="PANTHER" id="PTHR45846">
    <property type="entry name" value="TRNA-DIHYDROURIDINE(47) SYNTHASE [NAD(P)(+)]-LIKE"/>
    <property type="match status" value="1"/>
</dbReference>
<keyword evidence="4" id="KW-0521">NADP</keyword>
<comment type="cofactor">
    <cofactor evidence="1">
        <name>FMN</name>
        <dbReference type="ChEBI" id="CHEBI:58210"/>
    </cofactor>
</comment>
<organism evidence="8 9">
    <name type="scientific">Nitzschia inconspicua</name>
    <dbReference type="NCBI Taxonomy" id="303405"/>
    <lineage>
        <taxon>Eukaryota</taxon>
        <taxon>Sar</taxon>
        <taxon>Stramenopiles</taxon>
        <taxon>Ochrophyta</taxon>
        <taxon>Bacillariophyta</taxon>
        <taxon>Bacillariophyceae</taxon>
        <taxon>Bacillariophycidae</taxon>
        <taxon>Bacillariales</taxon>
        <taxon>Bacillariaceae</taxon>
        <taxon>Nitzschia</taxon>
    </lineage>
</organism>
<dbReference type="PROSITE" id="PS01136">
    <property type="entry name" value="UPF0034"/>
    <property type="match status" value="1"/>
</dbReference>